<dbReference type="PROSITE" id="PS50237">
    <property type="entry name" value="HECT"/>
    <property type="match status" value="1"/>
</dbReference>
<dbReference type="Ensembl" id="ENSDCDT00010002317.1">
    <property type="protein sequence ID" value="ENSDCDP00010002227.1"/>
    <property type="gene ID" value="ENSDCDG00010001094.1"/>
</dbReference>
<evidence type="ECO:0000256" key="8">
    <source>
        <dbReference type="ARBA" id="ARBA00023242"/>
    </source>
</evidence>
<keyword evidence="10" id="KW-1133">Transmembrane helix</keyword>
<dbReference type="GeneTree" id="ENSGT00950000182865"/>
<comment type="caution">
    <text evidence="9">Lacks conserved residue(s) required for the propagation of feature annotation.</text>
</comment>
<dbReference type="InterPro" id="IPR013083">
    <property type="entry name" value="Znf_RING/FYVE/PHD"/>
</dbReference>
<dbReference type="GO" id="GO:0008270">
    <property type="term" value="F:zinc ion binding"/>
    <property type="evidence" value="ECO:0007669"/>
    <property type="project" value="UniProtKB-KW"/>
</dbReference>
<dbReference type="PANTHER" id="PTHR12420:SF42">
    <property type="entry name" value="G2_M PHASE-SPECIFIC E3 UBIQUITIN-PROTEIN LIGASE"/>
    <property type="match status" value="1"/>
</dbReference>
<dbReference type="InterPro" id="IPR051188">
    <property type="entry name" value="PHD-type_Zinc_Finger"/>
</dbReference>
<evidence type="ECO:0000259" key="11">
    <source>
        <dbReference type="PROSITE" id="PS50237"/>
    </source>
</evidence>
<dbReference type="CDD" id="cd15669">
    <property type="entry name" value="ePHD_PHF7_G2E3_like"/>
    <property type="match status" value="1"/>
</dbReference>
<evidence type="ECO:0000256" key="1">
    <source>
        <dbReference type="ARBA" id="ARBA00004123"/>
    </source>
</evidence>
<dbReference type="GO" id="GO:0004842">
    <property type="term" value="F:ubiquitin-protein transferase activity"/>
    <property type="evidence" value="ECO:0007669"/>
    <property type="project" value="InterPro"/>
</dbReference>
<dbReference type="Pfam" id="PF26054">
    <property type="entry name" value="PHD_G2E3"/>
    <property type="match status" value="1"/>
</dbReference>
<keyword evidence="6 9" id="KW-0833">Ubl conjugation pathway</keyword>
<dbReference type="InterPro" id="IPR059102">
    <property type="entry name" value="PHD_PHF7/G2E3-like"/>
</dbReference>
<reference evidence="13" key="2">
    <citation type="submission" date="2025-08" db="UniProtKB">
        <authorList>
            <consortium name="Ensembl"/>
        </authorList>
    </citation>
    <scope>IDENTIFICATION</scope>
</reference>
<keyword evidence="7" id="KW-0862">Zinc</keyword>
<dbReference type="InterPro" id="IPR042013">
    <property type="entry name" value="PHF7/G2E3_ePHD"/>
</dbReference>
<feature type="domain" description="HECT" evidence="11">
    <location>
        <begin position="648"/>
        <end position="719"/>
    </location>
</feature>
<comment type="subcellular location">
    <subcellularLocation>
        <location evidence="1">Nucleus</location>
    </subcellularLocation>
</comment>
<dbReference type="AlphaFoldDB" id="A0AAY3ZZH5"/>
<dbReference type="Pfam" id="PF13771">
    <property type="entry name" value="zf-HC5HC2H"/>
    <property type="match status" value="1"/>
</dbReference>
<dbReference type="Gene3D" id="3.30.40.10">
    <property type="entry name" value="Zinc/RING finger domain, C3HC4 (zinc finger)"/>
    <property type="match status" value="2"/>
</dbReference>
<evidence type="ECO:0008006" key="15">
    <source>
        <dbReference type="Google" id="ProtNLM"/>
    </source>
</evidence>
<dbReference type="PANTHER" id="PTHR12420">
    <property type="entry name" value="PHD FINGER PROTEIN"/>
    <property type="match status" value="1"/>
</dbReference>
<organism evidence="13 14">
    <name type="scientific">Denticeps clupeoides</name>
    <name type="common">denticle herring</name>
    <dbReference type="NCBI Taxonomy" id="299321"/>
    <lineage>
        <taxon>Eukaryota</taxon>
        <taxon>Metazoa</taxon>
        <taxon>Chordata</taxon>
        <taxon>Craniata</taxon>
        <taxon>Vertebrata</taxon>
        <taxon>Euteleostomi</taxon>
        <taxon>Actinopterygii</taxon>
        <taxon>Neopterygii</taxon>
        <taxon>Teleostei</taxon>
        <taxon>Clupei</taxon>
        <taxon>Clupeiformes</taxon>
        <taxon>Denticipitoidei</taxon>
        <taxon>Denticipitidae</taxon>
        <taxon>Denticeps</taxon>
    </lineage>
</organism>
<reference evidence="13" key="3">
    <citation type="submission" date="2025-09" db="UniProtKB">
        <authorList>
            <consortium name="Ensembl"/>
        </authorList>
    </citation>
    <scope>IDENTIFICATION</scope>
</reference>
<keyword evidence="5" id="KW-0863">Zinc-finger</keyword>
<dbReference type="InterPro" id="IPR001965">
    <property type="entry name" value="Znf_PHD"/>
</dbReference>
<dbReference type="Proteomes" id="UP000694580">
    <property type="component" value="Chromosome 1"/>
</dbReference>
<dbReference type="PROSITE" id="PS51805">
    <property type="entry name" value="EPHD"/>
    <property type="match status" value="1"/>
</dbReference>
<evidence type="ECO:0000259" key="12">
    <source>
        <dbReference type="PROSITE" id="PS51805"/>
    </source>
</evidence>
<dbReference type="Pfam" id="PF00632">
    <property type="entry name" value="HECT"/>
    <property type="match status" value="1"/>
</dbReference>
<sequence length="719" mass="81041">MKKFKNSKDTFAFVAEAGVCFIFTISVSQNLFFYTYIIFILSFFKACQLCKRCDNCPDKYGEKVTLKQHALTVHYFCLLMSSGIYQRGEEDEGVYGFLVEDIQKEIRRSSRLKCCGCRKSGASVGCSVKSCRKMVHMPCGLEMRFIFQFSGLFPSFCAEHQPTQTVSVSPSPPLTCSVCLDPIQPVLSFSVLKCPACYSSWFHRDCVQAQAHSAARFFFKCTICNNQEQFQEEMIRMGVYIPERDASWELEENAYEDLLQVYQHCDAVVCQSHRGRKHSAQSGNFQIIRCVLCGSHGTHRKCSSLNVAENNWVCWDCKSAVEQSSESIKLLGKRLSSLRSELELKRTKLCSASEFLQLLSAEIYSRPPSGVEVDVGDGDVLEAGLALLRRLDFNPELPFSVRFSNNRQNCGSSAVNLRRFFRLLVPRLQASSVFEGPSGAKDLALDSQGLRQDLYFEAGCLLALSLVHGGPPPTFFSKALFYCLFNFPKEYQLGLCDITEATFAQKLKKIREAKNMKGLKQAMAAASEYLDLAGCRREVSSLCEKYAVIEDIVNFHLIVRMQLPLQRFCEGLRTLGLYDIIQANPLPFYHLFCVPPNPLTAEGVAAMFSLHHSEQEDQRAAEELTVRHWQQFLQECEDGRCATSLEDVLLFATNADMVPAAGFVPSPTITFLHLVDSIVSFPQSQPDCNRLLLPVIASYPKFKKDMEYAVCQLILLQDL</sequence>
<accession>A0AAY3ZZH5</accession>
<name>A0AAY3ZZH5_9TELE</name>
<evidence type="ECO:0000313" key="13">
    <source>
        <dbReference type="Ensembl" id="ENSDCDP00010002227.1"/>
    </source>
</evidence>
<feature type="domain" description="PHD-type" evidence="12">
    <location>
        <begin position="47"/>
        <end position="161"/>
    </location>
</feature>
<dbReference type="InterPro" id="IPR013087">
    <property type="entry name" value="Znf_C2H2_type"/>
</dbReference>
<dbReference type="InterPro" id="IPR011011">
    <property type="entry name" value="Znf_FYVE_PHD"/>
</dbReference>
<feature type="transmembrane region" description="Helical" evidence="10">
    <location>
        <begin position="12"/>
        <end position="44"/>
    </location>
</feature>
<evidence type="ECO:0000313" key="14">
    <source>
        <dbReference type="Proteomes" id="UP000694580"/>
    </source>
</evidence>
<evidence type="ECO:0000256" key="9">
    <source>
        <dbReference type="PROSITE-ProRule" id="PRU00104"/>
    </source>
</evidence>
<keyword evidence="4" id="KW-0479">Metal-binding</keyword>
<dbReference type="InterPro" id="IPR034732">
    <property type="entry name" value="EPHD"/>
</dbReference>
<evidence type="ECO:0000256" key="10">
    <source>
        <dbReference type="SAM" id="Phobius"/>
    </source>
</evidence>
<dbReference type="InterPro" id="IPR000569">
    <property type="entry name" value="HECT_dom"/>
</dbReference>
<dbReference type="SUPFAM" id="SSF57903">
    <property type="entry name" value="FYVE/PHD zinc finger"/>
    <property type="match status" value="1"/>
</dbReference>
<evidence type="ECO:0000256" key="3">
    <source>
        <dbReference type="ARBA" id="ARBA00022679"/>
    </source>
</evidence>
<evidence type="ECO:0000256" key="6">
    <source>
        <dbReference type="ARBA" id="ARBA00022786"/>
    </source>
</evidence>
<keyword evidence="10" id="KW-0812">Transmembrane</keyword>
<keyword evidence="3" id="KW-0808">Transferase</keyword>
<evidence type="ECO:0000256" key="7">
    <source>
        <dbReference type="ARBA" id="ARBA00022833"/>
    </source>
</evidence>
<reference evidence="13 14" key="1">
    <citation type="submission" date="2020-06" db="EMBL/GenBank/DDBJ databases">
        <authorList>
            <consortium name="Wellcome Sanger Institute Data Sharing"/>
        </authorList>
    </citation>
    <scope>NUCLEOTIDE SEQUENCE [LARGE SCALE GENOMIC DNA]</scope>
</reference>
<keyword evidence="8" id="KW-0539">Nucleus</keyword>
<proteinExistence type="predicted"/>
<keyword evidence="14" id="KW-1185">Reference proteome</keyword>
<evidence type="ECO:0000256" key="2">
    <source>
        <dbReference type="ARBA" id="ARBA00004906"/>
    </source>
</evidence>
<evidence type="ECO:0000256" key="4">
    <source>
        <dbReference type="ARBA" id="ARBA00022723"/>
    </source>
</evidence>
<gene>
    <name evidence="13" type="primary">G2E3</name>
</gene>
<dbReference type="SMART" id="SM00249">
    <property type="entry name" value="PHD"/>
    <property type="match status" value="2"/>
</dbReference>
<protein>
    <recommendedName>
        <fullName evidence="15">G2/M phase-specific E3 ubiquitin-protein ligase</fullName>
    </recommendedName>
</protein>
<keyword evidence="10" id="KW-0472">Membrane</keyword>
<dbReference type="PROSITE" id="PS00028">
    <property type="entry name" value="ZINC_FINGER_C2H2_1"/>
    <property type="match status" value="1"/>
</dbReference>
<evidence type="ECO:0000256" key="5">
    <source>
        <dbReference type="ARBA" id="ARBA00022771"/>
    </source>
</evidence>
<dbReference type="GO" id="GO:0005634">
    <property type="term" value="C:nucleus"/>
    <property type="evidence" value="ECO:0007669"/>
    <property type="project" value="TreeGrafter"/>
</dbReference>
<comment type="pathway">
    <text evidence="2">Protein modification; protein ubiquitination.</text>
</comment>
<dbReference type="SUPFAM" id="SSF56204">
    <property type="entry name" value="Hect, E3 ligase catalytic domain"/>
    <property type="match status" value="1"/>
</dbReference>
<dbReference type="InterPro" id="IPR035983">
    <property type="entry name" value="Hect_E3_ubiquitin_ligase"/>
</dbReference>